<gene>
    <name evidence="1" type="ORF">HINF_LOCUS38434</name>
    <name evidence="2" type="ORF">HINF_LOCUS51111</name>
</gene>
<reference evidence="1" key="1">
    <citation type="submission" date="2023-06" db="EMBL/GenBank/DDBJ databases">
        <authorList>
            <person name="Kurt Z."/>
        </authorList>
    </citation>
    <scope>NUCLEOTIDE SEQUENCE</scope>
</reference>
<sequence length="99" mass="11669">MDINYEMDSYEEQLIHQDIIRKINVNLGQGQSQTNEINYYLKSCEYLELSEITEPHSQSLSYSENNSDDICQLFDQSLNLECIFSEGLQTTMNYQIRQK</sequence>
<dbReference type="EMBL" id="CAXDID020000248">
    <property type="protein sequence ID" value="CAL6063934.1"/>
    <property type="molecule type" value="Genomic_DNA"/>
</dbReference>
<comment type="caution">
    <text evidence="1">The sequence shown here is derived from an EMBL/GenBank/DDBJ whole genome shotgun (WGS) entry which is preliminary data.</text>
</comment>
<dbReference type="EMBL" id="CATOUU010000818">
    <property type="protein sequence ID" value="CAI9950789.1"/>
    <property type="molecule type" value="Genomic_DNA"/>
</dbReference>
<dbReference type="AlphaFoldDB" id="A0AA86Q276"/>
<reference evidence="2 3" key="2">
    <citation type="submission" date="2024-07" db="EMBL/GenBank/DDBJ databases">
        <authorList>
            <person name="Akdeniz Z."/>
        </authorList>
    </citation>
    <scope>NUCLEOTIDE SEQUENCE [LARGE SCALE GENOMIC DNA]</scope>
</reference>
<evidence type="ECO:0000313" key="1">
    <source>
        <dbReference type="EMBL" id="CAI9950789.1"/>
    </source>
</evidence>
<evidence type="ECO:0000313" key="3">
    <source>
        <dbReference type="Proteomes" id="UP001642409"/>
    </source>
</evidence>
<evidence type="ECO:0000313" key="2">
    <source>
        <dbReference type="EMBL" id="CAL6063934.1"/>
    </source>
</evidence>
<accession>A0AA86Q276</accession>
<keyword evidence="3" id="KW-1185">Reference proteome</keyword>
<name>A0AA86Q276_9EUKA</name>
<protein>
    <submittedName>
        <fullName evidence="2">Hypothetical_protein</fullName>
    </submittedName>
</protein>
<dbReference type="Proteomes" id="UP001642409">
    <property type="component" value="Unassembled WGS sequence"/>
</dbReference>
<proteinExistence type="predicted"/>
<organism evidence="1">
    <name type="scientific">Hexamita inflata</name>
    <dbReference type="NCBI Taxonomy" id="28002"/>
    <lineage>
        <taxon>Eukaryota</taxon>
        <taxon>Metamonada</taxon>
        <taxon>Diplomonadida</taxon>
        <taxon>Hexamitidae</taxon>
        <taxon>Hexamitinae</taxon>
        <taxon>Hexamita</taxon>
    </lineage>
</organism>